<reference evidence="2 3" key="1">
    <citation type="journal article" date="2019" name="Int. J. Syst. Evol. Microbiol.">
        <title>The Global Catalogue of Microorganisms (GCM) 10K type strain sequencing project: providing services to taxonomists for standard genome sequencing and annotation.</title>
        <authorList>
            <consortium name="The Broad Institute Genomics Platform"/>
            <consortium name="The Broad Institute Genome Sequencing Center for Infectious Disease"/>
            <person name="Wu L."/>
            <person name="Ma J."/>
        </authorList>
    </citation>
    <scope>NUCLEOTIDE SEQUENCE [LARGE SCALE GENOMIC DNA]</scope>
    <source>
        <strain evidence="2 3">JCM 9088</strain>
    </source>
</reference>
<dbReference type="Proteomes" id="UP001500403">
    <property type="component" value="Unassembled WGS sequence"/>
</dbReference>
<proteinExistence type="predicted"/>
<evidence type="ECO:0000313" key="2">
    <source>
        <dbReference type="EMBL" id="GAA2944559.1"/>
    </source>
</evidence>
<dbReference type="SUPFAM" id="SSF52317">
    <property type="entry name" value="Class I glutamine amidotransferase-like"/>
    <property type="match status" value="1"/>
</dbReference>
<dbReference type="InterPro" id="IPR029062">
    <property type="entry name" value="Class_I_gatase-like"/>
</dbReference>
<sequence length="44" mass="4748">MELGADFQEGGPWAPHTVVDRNLYPGRNPASAGPPAEEMLEALR</sequence>
<gene>
    <name evidence="2" type="ORF">GCM10010446_32280</name>
</gene>
<organism evidence="2 3">
    <name type="scientific">Streptomyces enissocaesilis</name>
    <dbReference type="NCBI Taxonomy" id="332589"/>
    <lineage>
        <taxon>Bacteria</taxon>
        <taxon>Bacillati</taxon>
        <taxon>Actinomycetota</taxon>
        <taxon>Actinomycetes</taxon>
        <taxon>Kitasatosporales</taxon>
        <taxon>Streptomycetaceae</taxon>
        <taxon>Streptomyces</taxon>
        <taxon>Streptomyces rochei group</taxon>
    </lineage>
</organism>
<dbReference type="Gene3D" id="3.40.50.880">
    <property type="match status" value="1"/>
</dbReference>
<evidence type="ECO:0000256" key="1">
    <source>
        <dbReference type="SAM" id="MobiDB-lite"/>
    </source>
</evidence>
<keyword evidence="3" id="KW-1185">Reference proteome</keyword>
<protein>
    <submittedName>
        <fullName evidence="2">Uncharacterized protein</fullName>
    </submittedName>
</protein>
<accession>A0ABN3XB94</accession>
<name>A0ABN3XB94_9ACTN</name>
<evidence type="ECO:0000313" key="3">
    <source>
        <dbReference type="Proteomes" id="UP001500403"/>
    </source>
</evidence>
<dbReference type="EMBL" id="BAAAUD010000034">
    <property type="protein sequence ID" value="GAA2944559.1"/>
    <property type="molecule type" value="Genomic_DNA"/>
</dbReference>
<comment type="caution">
    <text evidence="2">The sequence shown here is derived from an EMBL/GenBank/DDBJ whole genome shotgun (WGS) entry which is preliminary data.</text>
</comment>
<feature type="region of interest" description="Disordered" evidence="1">
    <location>
        <begin position="1"/>
        <end position="44"/>
    </location>
</feature>